<keyword evidence="2" id="KW-1185">Reference proteome</keyword>
<accession>A0ABR0TTL2</accession>
<reference evidence="1 2" key="1">
    <citation type="submission" date="2023-11" db="EMBL/GenBank/DDBJ databases">
        <title>Draft genome sequence and annotation of the polyextremotolerant black yeast-like fungus Aureobasidium pullulans NRRL 62042.</title>
        <authorList>
            <person name="Dielentheis-Frenken M.R.E."/>
            <person name="Wibberg D."/>
            <person name="Blank L.M."/>
            <person name="Tiso T."/>
        </authorList>
    </citation>
    <scope>NUCLEOTIDE SEQUENCE [LARGE SCALE GENOMIC DNA]</scope>
    <source>
        <strain evidence="1 2">NRRL 62042</strain>
    </source>
</reference>
<gene>
    <name evidence="1" type="ORF">QM012_004618</name>
</gene>
<evidence type="ECO:0000313" key="1">
    <source>
        <dbReference type="EMBL" id="KAK6007804.1"/>
    </source>
</evidence>
<organism evidence="1 2">
    <name type="scientific">Aureobasidium pullulans</name>
    <name type="common">Black yeast</name>
    <name type="synonym">Pullularia pullulans</name>
    <dbReference type="NCBI Taxonomy" id="5580"/>
    <lineage>
        <taxon>Eukaryota</taxon>
        <taxon>Fungi</taxon>
        <taxon>Dikarya</taxon>
        <taxon>Ascomycota</taxon>
        <taxon>Pezizomycotina</taxon>
        <taxon>Dothideomycetes</taxon>
        <taxon>Dothideomycetidae</taxon>
        <taxon>Dothideales</taxon>
        <taxon>Saccotheciaceae</taxon>
        <taxon>Aureobasidium</taxon>
    </lineage>
</organism>
<protein>
    <submittedName>
        <fullName evidence="1">Uncharacterized protein</fullName>
    </submittedName>
</protein>
<comment type="caution">
    <text evidence="1">The sequence shown here is derived from an EMBL/GenBank/DDBJ whole genome shotgun (WGS) entry which is preliminary data.</text>
</comment>
<sequence>MPLADKEAGIKDLWDQMEKLAKSVSYTELPQSCGIRSHMTMVLLLCVRDALYGEKNHAEIHAKVASELQLIREAYKNKETQEPVVIEEDEAIEDTLRSSLTARALLVPGSQEEPIDLILEHDCISSGNTSGRSCVNTDCNDAEERLFVRKGSPLVRTLSALLNASTHNASRSNFVMNSVNKRADLCDRHQNGRRYNATPCNSIRSNHVIVAGT</sequence>
<evidence type="ECO:0000313" key="2">
    <source>
        <dbReference type="Proteomes" id="UP001341245"/>
    </source>
</evidence>
<dbReference type="EMBL" id="JASGXD010000002">
    <property type="protein sequence ID" value="KAK6007804.1"/>
    <property type="molecule type" value="Genomic_DNA"/>
</dbReference>
<dbReference type="Proteomes" id="UP001341245">
    <property type="component" value="Unassembled WGS sequence"/>
</dbReference>
<proteinExistence type="predicted"/>
<name>A0ABR0TTL2_AURPU</name>